<protein>
    <recommendedName>
        <fullName evidence="4">Calcium influx-promoting protein ehs1</fullName>
    </recommendedName>
</protein>
<comment type="caution">
    <text evidence="2">The sequence shown here is derived from an EMBL/GenBank/DDBJ whole genome shotgun (WGS) entry which is preliminary data.</text>
</comment>
<feature type="region of interest" description="Disordered" evidence="1">
    <location>
        <begin position="116"/>
        <end position="144"/>
    </location>
</feature>
<accession>A0AAN6X306</accession>
<evidence type="ECO:0000256" key="1">
    <source>
        <dbReference type="SAM" id="MobiDB-lite"/>
    </source>
</evidence>
<reference evidence="2" key="2">
    <citation type="submission" date="2023-05" db="EMBL/GenBank/DDBJ databases">
        <authorList>
            <consortium name="Lawrence Berkeley National Laboratory"/>
            <person name="Steindorff A."/>
            <person name="Hensen N."/>
            <person name="Bonometti L."/>
            <person name="Westerberg I."/>
            <person name="Brannstrom I.O."/>
            <person name="Guillou S."/>
            <person name="Cros-Aarteil S."/>
            <person name="Calhoun S."/>
            <person name="Haridas S."/>
            <person name="Kuo A."/>
            <person name="Mondo S."/>
            <person name="Pangilinan J."/>
            <person name="Riley R."/>
            <person name="Labutti K."/>
            <person name="Andreopoulos B."/>
            <person name="Lipzen A."/>
            <person name="Chen C."/>
            <person name="Yanf M."/>
            <person name="Daum C."/>
            <person name="Ng V."/>
            <person name="Clum A."/>
            <person name="Ohm R."/>
            <person name="Martin F."/>
            <person name="Silar P."/>
            <person name="Natvig D."/>
            <person name="Lalanne C."/>
            <person name="Gautier V."/>
            <person name="Ament-Velasquez S.L."/>
            <person name="Kruys A."/>
            <person name="Hutchinson M.I."/>
            <person name="Powell A.J."/>
            <person name="Barry K."/>
            <person name="Miller A.N."/>
            <person name="Grigoriev I.V."/>
            <person name="Debuchy R."/>
            <person name="Gladieux P."/>
            <person name="Thoren M.H."/>
            <person name="Johannesson H."/>
        </authorList>
    </citation>
    <scope>NUCLEOTIDE SEQUENCE</scope>
    <source>
        <strain evidence="2">PSN309</strain>
    </source>
</reference>
<dbReference type="PANTHER" id="PTHR39142">
    <property type="entry name" value="MID1P"/>
    <property type="match status" value="1"/>
</dbReference>
<gene>
    <name evidence="2" type="ORF">QBC35DRAFT_458701</name>
</gene>
<dbReference type="EMBL" id="MU864352">
    <property type="protein sequence ID" value="KAK4192975.1"/>
    <property type="molecule type" value="Genomic_DNA"/>
</dbReference>
<evidence type="ECO:0000313" key="3">
    <source>
        <dbReference type="Proteomes" id="UP001302126"/>
    </source>
</evidence>
<dbReference type="InterPro" id="IPR024338">
    <property type="entry name" value="MID1/Yam8"/>
</dbReference>
<keyword evidence="3" id="KW-1185">Reference proteome</keyword>
<dbReference type="GO" id="GO:0005262">
    <property type="term" value="F:calcium channel activity"/>
    <property type="evidence" value="ECO:0007669"/>
    <property type="project" value="InterPro"/>
</dbReference>
<dbReference type="AlphaFoldDB" id="A0AAN6X306"/>
<feature type="compositionally biased region" description="Basic and acidic residues" evidence="1">
    <location>
        <begin position="116"/>
        <end position="128"/>
    </location>
</feature>
<sequence>MQLSPLQSRLAASVAASCLLILLYWTLFSPHFAVAAELKRTLPIIYDDLDFSPNPAARSPLDPTYEPEFAPFGRSIIGRADGGLSELRNNEPLPMDLPEGSTTRFIFPLQSISGRESEGQLELRSEHDELVEEPEAGQAPAKRQSSRMVYISANTCYQPKAIDPSKTTMEPPQLTLFISRDPDHQAPGPLADSSTQTLVVFKEGAAMYNLSATGDVYIAVHAPNVSDVFEGIYNFKIAVSLESHYFSYNERDDADLIWVDSDSQGALLYTHNLTESTEPTEQAKIMSSSPYVLFAHDKNDTAINGLKFSYCGLQNHAQIAAIKDGRESSKVRTSMTKRGQGNLPKQQFFFSGLDPSTHFWGILARDGNWLSGKEKRQEDPKQPGGGGQVFRSTEFETKSDHGNCALITDLEFCDEVAYSVPSNPKFGNSTELAKFYDKYAAEIYDNFNKSLQQIQCEAIPQQRYSLVRNCTDCANAYKTWLCSVTIPRCEDFDKQADYLQPRAVFEPFPNGEKLSQEVLKDFPNTTTYRSSRNPRIDEFIKPGPYKELLPCEDLCYDLVRSCPAVMGFGCPQPDGLGFKGNYMTRDKAGELRCNFQGSAHVTAGASRGALSPVFLGLSTLVALGFAWAI</sequence>
<dbReference type="GO" id="GO:0098703">
    <property type="term" value="P:calcium ion import across plasma membrane"/>
    <property type="evidence" value="ECO:0007669"/>
    <property type="project" value="InterPro"/>
</dbReference>
<dbReference type="PANTHER" id="PTHR39142:SF1">
    <property type="entry name" value="AEL197CP"/>
    <property type="match status" value="1"/>
</dbReference>
<proteinExistence type="predicted"/>
<dbReference type="Pfam" id="PF12929">
    <property type="entry name" value="Mid1"/>
    <property type="match status" value="1"/>
</dbReference>
<evidence type="ECO:0000313" key="2">
    <source>
        <dbReference type="EMBL" id="KAK4192975.1"/>
    </source>
</evidence>
<reference evidence="2" key="1">
    <citation type="journal article" date="2023" name="Mol. Phylogenet. Evol.">
        <title>Genome-scale phylogeny and comparative genomics of the fungal order Sordariales.</title>
        <authorList>
            <person name="Hensen N."/>
            <person name="Bonometti L."/>
            <person name="Westerberg I."/>
            <person name="Brannstrom I.O."/>
            <person name="Guillou S."/>
            <person name="Cros-Aarteil S."/>
            <person name="Calhoun S."/>
            <person name="Haridas S."/>
            <person name="Kuo A."/>
            <person name="Mondo S."/>
            <person name="Pangilinan J."/>
            <person name="Riley R."/>
            <person name="LaButti K."/>
            <person name="Andreopoulos B."/>
            <person name="Lipzen A."/>
            <person name="Chen C."/>
            <person name="Yan M."/>
            <person name="Daum C."/>
            <person name="Ng V."/>
            <person name="Clum A."/>
            <person name="Steindorff A."/>
            <person name="Ohm R.A."/>
            <person name="Martin F."/>
            <person name="Silar P."/>
            <person name="Natvig D.O."/>
            <person name="Lalanne C."/>
            <person name="Gautier V."/>
            <person name="Ament-Velasquez S.L."/>
            <person name="Kruys A."/>
            <person name="Hutchinson M.I."/>
            <person name="Powell A.J."/>
            <person name="Barry K."/>
            <person name="Miller A.N."/>
            <person name="Grigoriev I.V."/>
            <person name="Debuchy R."/>
            <person name="Gladieux P."/>
            <person name="Hiltunen Thoren M."/>
            <person name="Johannesson H."/>
        </authorList>
    </citation>
    <scope>NUCLEOTIDE SEQUENCE</scope>
    <source>
        <strain evidence="2">PSN309</strain>
    </source>
</reference>
<evidence type="ECO:0008006" key="4">
    <source>
        <dbReference type="Google" id="ProtNLM"/>
    </source>
</evidence>
<organism evidence="2 3">
    <name type="scientific">Podospora australis</name>
    <dbReference type="NCBI Taxonomy" id="1536484"/>
    <lineage>
        <taxon>Eukaryota</taxon>
        <taxon>Fungi</taxon>
        <taxon>Dikarya</taxon>
        <taxon>Ascomycota</taxon>
        <taxon>Pezizomycotina</taxon>
        <taxon>Sordariomycetes</taxon>
        <taxon>Sordariomycetidae</taxon>
        <taxon>Sordariales</taxon>
        <taxon>Podosporaceae</taxon>
        <taxon>Podospora</taxon>
    </lineage>
</organism>
<dbReference type="Proteomes" id="UP001302126">
    <property type="component" value="Unassembled WGS sequence"/>
</dbReference>
<name>A0AAN6X306_9PEZI</name>